<evidence type="ECO:0008006" key="3">
    <source>
        <dbReference type="Google" id="ProtNLM"/>
    </source>
</evidence>
<organism evidence="1 2">
    <name type="scientific">candidate division TA06 bacterium</name>
    <dbReference type="NCBI Taxonomy" id="2250710"/>
    <lineage>
        <taxon>Bacteria</taxon>
        <taxon>Bacteria division TA06</taxon>
    </lineage>
</organism>
<accession>A0A523XUE6</accession>
<sequence>MKLVITNWGFFGNSGEVDQYVWSCEFPANSHQDYLFQGAMWIGGVIDDDTLVTVGADGWLLENEMFPGNTDNDTIMERSINAASQYYWDPADSSDPLFLKYGPAISEQDFIAVYTDTIGAPFAPPDHRPLGLKITQQTYCWSYDYAQDFILMKFWIENIRGDMKTIKDVFIGLYIDGDCTPAINDYACTWWSAQDDITGFKAWKDESDTLWAPGTILYLWNEQTQSYDSTDVGGTPKYQSPSDYITVAWLADADGHHPAEPVCPEVGYSASVTGTRVVYPPPEEISYNWYISDSDDALDWGPHHTEDPSDVDGTPMGDIAKYRIMSNGYFDPDQICDSTLIYPPNVDSINDTRYLLSFGPNDLPAGDTLVMILAYVGGQRFHSTDELCDYNFNDLAINASWAYRVYDNPGTDTDGDGYAGDFTIVSGETLYISGDGVPDFEGPPPPPSPMLTVETEDQKVILKWGQHSEVYENKFIPAPYDTDYFEGYRVYRSETGRLGDFTLLAEFDRIDFDTSGTVPLFWNRGMPDSIEVEGGETTYVHLDGPMLNYYPRFYAVTAFDKGFPPGYGDVLASLETSPLSNYKKVTPSPEPGQFAGKNKVQVVPNPYRIDEDYAGMKWEDWEGAGWSEHTRRIDFINLPPDCTIRIYSLNGDLVRTLKHKASTNLASGRAASAESWNLISRDVEAIVSGLYLFSVEEPNGRTQVGKFLILK</sequence>
<dbReference type="EMBL" id="SOIP01000083">
    <property type="protein sequence ID" value="TET82904.1"/>
    <property type="molecule type" value="Genomic_DNA"/>
</dbReference>
<reference evidence="1 2" key="1">
    <citation type="submission" date="2019-03" db="EMBL/GenBank/DDBJ databases">
        <title>Metabolic potential of uncultured bacteria and archaea associated with petroleum seepage in deep-sea sediments.</title>
        <authorList>
            <person name="Dong X."/>
            <person name="Hubert C."/>
        </authorList>
    </citation>
    <scope>NUCLEOTIDE SEQUENCE [LARGE SCALE GENOMIC DNA]</scope>
    <source>
        <strain evidence="1">E29_bin36</strain>
    </source>
</reference>
<name>A0A523XUE6_UNCT6</name>
<comment type="caution">
    <text evidence="1">The sequence shown here is derived from an EMBL/GenBank/DDBJ whole genome shotgun (WGS) entry which is preliminary data.</text>
</comment>
<protein>
    <recommendedName>
        <fullName evidence="3">T9SS type A sorting domain-containing protein</fullName>
    </recommendedName>
</protein>
<evidence type="ECO:0000313" key="2">
    <source>
        <dbReference type="Proteomes" id="UP000315534"/>
    </source>
</evidence>
<gene>
    <name evidence="1" type="ORF">E3J38_01365</name>
</gene>
<proteinExistence type="predicted"/>
<dbReference type="Proteomes" id="UP000315534">
    <property type="component" value="Unassembled WGS sequence"/>
</dbReference>
<dbReference type="AlphaFoldDB" id="A0A523XUE6"/>
<evidence type="ECO:0000313" key="1">
    <source>
        <dbReference type="EMBL" id="TET82904.1"/>
    </source>
</evidence>